<dbReference type="EMBL" id="DVMM01000151">
    <property type="protein sequence ID" value="HIU30063.1"/>
    <property type="molecule type" value="Genomic_DNA"/>
</dbReference>
<gene>
    <name evidence="6" type="ORF">IAD50_07200</name>
</gene>
<dbReference type="Pfam" id="PF00005">
    <property type="entry name" value="ABC_tran"/>
    <property type="match status" value="1"/>
</dbReference>
<evidence type="ECO:0000256" key="3">
    <source>
        <dbReference type="ARBA" id="ARBA00022741"/>
    </source>
</evidence>
<evidence type="ECO:0000259" key="5">
    <source>
        <dbReference type="PROSITE" id="PS50893"/>
    </source>
</evidence>
<dbReference type="GO" id="GO:0016887">
    <property type="term" value="F:ATP hydrolysis activity"/>
    <property type="evidence" value="ECO:0007669"/>
    <property type="project" value="InterPro"/>
</dbReference>
<dbReference type="SUPFAM" id="SSF52540">
    <property type="entry name" value="P-loop containing nucleoside triphosphate hydrolases"/>
    <property type="match status" value="1"/>
</dbReference>
<dbReference type="AlphaFoldDB" id="A0A9D1IA68"/>
<comment type="similarity">
    <text evidence="1">Belongs to the ABC transporter superfamily.</text>
</comment>
<sequence length="318" mass="35070">MIEIKNLTKRYGQIRAVDDISLTIKKGEILGFLGPNGAGKSTTMNILTGYISATSGSVSVGGYDIMDSPREAKRLIGYLPEQPPLYYDMTVNEYLRFICDLKSVPLKQRRRQLDEILYLVKIGDMRDRLIKNLSKGYKQRVGVAQALVGNPQVLVLDEPTVGLDPKQIIEIRKLIGALRHEHTIILSTHILQEVNAVCSTVAVINKGKLAASGSVSDFTAAEGTVSKFMISVVGGSGKSEIQKVLQNVDGVRRVDFVRVDKDAFIFNVESEKKSDVRRGVFNALAHANMAEIELRPVGRTLEEIFIDIVSKEQVPAAE</sequence>
<keyword evidence="3" id="KW-0547">Nucleotide-binding</keyword>
<dbReference type="InterPro" id="IPR027417">
    <property type="entry name" value="P-loop_NTPase"/>
</dbReference>
<accession>A0A9D1IA68</accession>
<dbReference type="Gene3D" id="3.40.50.300">
    <property type="entry name" value="P-loop containing nucleotide triphosphate hydrolases"/>
    <property type="match status" value="1"/>
</dbReference>
<name>A0A9D1IA68_9CLOT</name>
<dbReference type="SMART" id="SM00382">
    <property type="entry name" value="AAA"/>
    <property type="match status" value="1"/>
</dbReference>
<evidence type="ECO:0000256" key="2">
    <source>
        <dbReference type="ARBA" id="ARBA00022448"/>
    </source>
</evidence>
<evidence type="ECO:0000313" key="7">
    <source>
        <dbReference type="Proteomes" id="UP000824089"/>
    </source>
</evidence>
<organism evidence="6 7">
    <name type="scientific">Candidatus Egerieisoma faecipullorum</name>
    <dbReference type="NCBI Taxonomy" id="2840963"/>
    <lineage>
        <taxon>Bacteria</taxon>
        <taxon>Bacillati</taxon>
        <taxon>Bacillota</taxon>
        <taxon>Clostridia</taxon>
        <taxon>Eubacteriales</taxon>
        <taxon>Clostridiaceae</taxon>
        <taxon>Clostridiaceae incertae sedis</taxon>
        <taxon>Candidatus Egerieisoma</taxon>
    </lineage>
</organism>
<dbReference type="InterPro" id="IPR003593">
    <property type="entry name" value="AAA+_ATPase"/>
</dbReference>
<dbReference type="PROSITE" id="PS50893">
    <property type="entry name" value="ABC_TRANSPORTER_2"/>
    <property type="match status" value="1"/>
</dbReference>
<reference evidence="6" key="1">
    <citation type="submission" date="2020-10" db="EMBL/GenBank/DDBJ databases">
        <authorList>
            <person name="Gilroy R."/>
        </authorList>
    </citation>
    <scope>NUCLEOTIDE SEQUENCE</scope>
    <source>
        <strain evidence="6">CHK195-4489</strain>
    </source>
</reference>
<keyword evidence="2" id="KW-0813">Transport</keyword>
<dbReference type="Proteomes" id="UP000824089">
    <property type="component" value="Unassembled WGS sequence"/>
</dbReference>
<evidence type="ECO:0000256" key="4">
    <source>
        <dbReference type="ARBA" id="ARBA00022840"/>
    </source>
</evidence>
<comment type="caution">
    <text evidence="6">The sequence shown here is derived from an EMBL/GenBank/DDBJ whole genome shotgun (WGS) entry which is preliminary data.</text>
</comment>
<dbReference type="GO" id="GO:0005524">
    <property type="term" value="F:ATP binding"/>
    <property type="evidence" value="ECO:0007669"/>
    <property type="project" value="UniProtKB-KW"/>
</dbReference>
<evidence type="ECO:0000313" key="6">
    <source>
        <dbReference type="EMBL" id="HIU30063.1"/>
    </source>
</evidence>
<reference evidence="6" key="2">
    <citation type="journal article" date="2021" name="PeerJ">
        <title>Extensive microbial diversity within the chicken gut microbiome revealed by metagenomics and culture.</title>
        <authorList>
            <person name="Gilroy R."/>
            <person name="Ravi A."/>
            <person name="Getino M."/>
            <person name="Pursley I."/>
            <person name="Horton D.L."/>
            <person name="Alikhan N.F."/>
            <person name="Baker D."/>
            <person name="Gharbi K."/>
            <person name="Hall N."/>
            <person name="Watson M."/>
            <person name="Adriaenssens E.M."/>
            <person name="Foster-Nyarko E."/>
            <person name="Jarju S."/>
            <person name="Secka A."/>
            <person name="Antonio M."/>
            <person name="Oren A."/>
            <person name="Chaudhuri R.R."/>
            <person name="La Ragione R."/>
            <person name="Hildebrand F."/>
            <person name="Pallen M.J."/>
        </authorList>
    </citation>
    <scope>NUCLEOTIDE SEQUENCE</scope>
    <source>
        <strain evidence="6">CHK195-4489</strain>
    </source>
</reference>
<protein>
    <submittedName>
        <fullName evidence="6">ATP-binding cassette domain-containing protein</fullName>
    </submittedName>
</protein>
<dbReference type="InterPro" id="IPR003439">
    <property type="entry name" value="ABC_transporter-like_ATP-bd"/>
</dbReference>
<dbReference type="PANTHER" id="PTHR43335">
    <property type="entry name" value="ABC TRANSPORTER, ATP-BINDING PROTEIN"/>
    <property type="match status" value="1"/>
</dbReference>
<evidence type="ECO:0000256" key="1">
    <source>
        <dbReference type="ARBA" id="ARBA00005417"/>
    </source>
</evidence>
<proteinExistence type="inferred from homology"/>
<keyword evidence="4 6" id="KW-0067">ATP-binding</keyword>
<feature type="domain" description="ABC transporter" evidence="5">
    <location>
        <begin position="2"/>
        <end position="231"/>
    </location>
</feature>